<dbReference type="Proteomes" id="UP000005777">
    <property type="component" value="Unassembled WGS sequence"/>
</dbReference>
<comment type="catalytic activity">
    <reaction evidence="1 11">
        <text>Endonucleolytic cleavage of DNA to give random double-stranded fragments with terminal 5'-phosphates, ATP is simultaneously hydrolyzed.</text>
        <dbReference type="EC" id="3.1.21.3"/>
    </reaction>
</comment>
<dbReference type="InterPro" id="IPR014001">
    <property type="entry name" value="Helicase_ATP-bd"/>
</dbReference>
<comment type="function">
    <text evidence="11">Subunit R is required for both nuclease and ATPase activities, but not for modification.</text>
</comment>
<dbReference type="Gene3D" id="3.40.50.300">
    <property type="entry name" value="P-loop containing nucleotide triphosphate hydrolases"/>
    <property type="match status" value="2"/>
</dbReference>
<dbReference type="PANTHER" id="PTHR30195">
    <property type="entry name" value="TYPE I SITE-SPECIFIC DEOXYRIBONUCLEASE PROTEIN SUBUNIT M AND R"/>
    <property type="match status" value="1"/>
</dbReference>
<evidence type="ECO:0000259" key="12">
    <source>
        <dbReference type="PROSITE" id="PS51192"/>
    </source>
</evidence>
<dbReference type="InterPro" id="IPR040980">
    <property type="entry name" value="SWI2_SNF2"/>
</dbReference>
<protein>
    <recommendedName>
        <fullName evidence="11">Type I restriction enzyme endonuclease subunit</fullName>
        <shortName evidence="11">R protein</shortName>
        <ecNumber evidence="11">3.1.21.3</ecNumber>
    </recommendedName>
</protein>
<dbReference type="CDD" id="cd18800">
    <property type="entry name" value="SF2_C_EcoR124I-like"/>
    <property type="match status" value="1"/>
</dbReference>
<dbReference type="InterPro" id="IPR007409">
    <property type="entry name" value="Restrct_endonuc_type1_HsdR_N"/>
</dbReference>
<dbReference type="SUPFAM" id="SSF52540">
    <property type="entry name" value="P-loop containing nucleoside triphosphate hydrolases"/>
    <property type="match status" value="1"/>
</dbReference>
<evidence type="ECO:0000256" key="6">
    <source>
        <dbReference type="ARBA" id="ARBA00022747"/>
    </source>
</evidence>
<dbReference type="AlphaFoldDB" id="W5IIX4"/>
<dbReference type="InterPro" id="IPR027417">
    <property type="entry name" value="P-loop_NTPase"/>
</dbReference>
<evidence type="ECO:0000256" key="2">
    <source>
        <dbReference type="ARBA" id="ARBA00008598"/>
    </source>
</evidence>
<dbReference type="GO" id="GO:0009307">
    <property type="term" value="P:DNA restriction-modification system"/>
    <property type="evidence" value="ECO:0007669"/>
    <property type="project" value="UniProtKB-KW"/>
</dbReference>
<dbReference type="Pfam" id="PF12008">
    <property type="entry name" value="EcoR124_C"/>
    <property type="match status" value="1"/>
</dbReference>
<accession>W5IIX4</accession>
<dbReference type="CDD" id="cd22332">
    <property type="entry name" value="HsdR_N"/>
    <property type="match status" value="1"/>
</dbReference>
<dbReference type="InterPro" id="IPR004473">
    <property type="entry name" value="Restrct_endonuc_typeI_HsdR"/>
</dbReference>
<comment type="subunit">
    <text evidence="3 11">The type I restriction/modification system is composed of three polypeptides R, M and S.</text>
</comment>
<proteinExistence type="inferred from homology"/>
<dbReference type="Pfam" id="PF22679">
    <property type="entry name" value="T1R_D3-like"/>
    <property type="match status" value="1"/>
</dbReference>
<dbReference type="InterPro" id="IPR055180">
    <property type="entry name" value="HsdR_RecA-like_helicase_dom_2"/>
</dbReference>
<gene>
    <name evidence="13" type="ORF">HMPREF9020_00457</name>
</gene>
<evidence type="ECO:0000256" key="5">
    <source>
        <dbReference type="ARBA" id="ARBA00022741"/>
    </source>
</evidence>
<keyword evidence="7" id="KW-0255">Endonuclease</keyword>
<dbReference type="NCBIfam" id="TIGR00348">
    <property type="entry name" value="hsdR"/>
    <property type="match status" value="1"/>
</dbReference>
<dbReference type="EMBL" id="ADCX01000003">
    <property type="protein sequence ID" value="EFG26829.2"/>
    <property type="molecule type" value="Genomic_DNA"/>
</dbReference>
<evidence type="ECO:0000256" key="8">
    <source>
        <dbReference type="ARBA" id="ARBA00022801"/>
    </source>
</evidence>
<evidence type="ECO:0000256" key="11">
    <source>
        <dbReference type="RuleBase" id="RU364115"/>
    </source>
</evidence>
<organism evidence="13 14">
    <name type="scientific">Scardovia inopinata F0304</name>
    <dbReference type="NCBI Taxonomy" id="641146"/>
    <lineage>
        <taxon>Bacteria</taxon>
        <taxon>Bacillati</taxon>
        <taxon>Actinomycetota</taxon>
        <taxon>Actinomycetes</taxon>
        <taxon>Bifidobacteriales</taxon>
        <taxon>Bifidobacteriaceae</taxon>
        <taxon>Scardovia</taxon>
    </lineage>
</organism>
<keyword evidence="5 11" id="KW-0547">Nucleotide-binding</keyword>
<comment type="caution">
    <text evidence="13">The sequence shown here is derived from an EMBL/GenBank/DDBJ whole genome shotgun (WGS) entry which is preliminary data.</text>
</comment>
<evidence type="ECO:0000313" key="14">
    <source>
        <dbReference type="Proteomes" id="UP000005777"/>
    </source>
</evidence>
<keyword evidence="14" id="KW-1185">Reference proteome</keyword>
<dbReference type="PANTHER" id="PTHR30195:SF16">
    <property type="entry name" value="TYPE I RESTRICTION ENZYME ENDONUCLEASE SUBUNIT"/>
    <property type="match status" value="1"/>
</dbReference>
<keyword evidence="9 11" id="KW-0067">ATP-binding</keyword>
<evidence type="ECO:0000256" key="4">
    <source>
        <dbReference type="ARBA" id="ARBA00022722"/>
    </source>
</evidence>
<keyword evidence="6 11" id="KW-0680">Restriction system</keyword>
<dbReference type="Pfam" id="PF04313">
    <property type="entry name" value="HSDR_N"/>
    <property type="match status" value="1"/>
</dbReference>
<comment type="similarity">
    <text evidence="2 11">Belongs to the HsdR family.</text>
</comment>
<keyword evidence="8 11" id="KW-0378">Hydrolase</keyword>
<evidence type="ECO:0000313" key="13">
    <source>
        <dbReference type="EMBL" id="EFG26829.2"/>
    </source>
</evidence>
<keyword evidence="4" id="KW-0540">Nuclease</keyword>
<dbReference type="InterPro" id="IPR022625">
    <property type="entry name" value="TypeI_RM_Rsu_C"/>
</dbReference>
<dbReference type="HOGENOM" id="CLU_004848_2_0_11"/>
<evidence type="ECO:0000256" key="3">
    <source>
        <dbReference type="ARBA" id="ARBA00011296"/>
    </source>
</evidence>
<dbReference type="PROSITE" id="PS51192">
    <property type="entry name" value="HELICASE_ATP_BIND_1"/>
    <property type="match status" value="1"/>
</dbReference>
<dbReference type="InterPro" id="IPR051268">
    <property type="entry name" value="Type-I_R_enzyme_R_subunit"/>
</dbReference>
<reference evidence="13 14" key="1">
    <citation type="submission" date="2012-01" db="EMBL/GenBank/DDBJ databases">
        <title>The Genome Sequence of Scardovia inopinata F0304.</title>
        <authorList>
            <consortium name="The Broad Institute Genome Sequencing Platform"/>
            <person name="Ward D."/>
            <person name="Earl A."/>
            <person name="Feldgarden M."/>
            <person name="Gevers D."/>
            <person name="Young S."/>
            <person name="Zeng Q."/>
            <person name="Koehrsen M."/>
            <person name="Alvarado L."/>
            <person name="Berlin A.M."/>
            <person name="Borenstein D."/>
            <person name="Chapman S.B."/>
            <person name="Chen Z."/>
            <person name="Engels R."/>
            <person name="Freedman E."/>
            <person name="Gellesch M."/>
            <person name="Goldberg J."/>
            <person name="Griggs A."/>
            <person name="Gujja S."/>
            <person name="Heilman E.R."/>
            <person name="Heiman D.I."/>
            <person name="Hepburn T.A."/>
            <person name="Howarth C."/>
            <person name="Jen D."/>
            <person name="Larson L."/>
            <person name="Mehta T."/>
            <person name="Park D."/>
            <person name="Pearson M."/>
            <person name="Richards J."/>
            <person name="Roberts A."/>
            <person name="Saif S."/>
            <person name="Shea T.D."/>
            <person name="Shenoy N."/>
            <person name="Sisk P."/>
            <person name="Stolte C."/>
            <person name="Sykes S.N."/>
            <person name="Walk T."/>
            <person name="White J."/>
            <person name="Yandava C."/>
            <person name="Izard J."/>
            <person name="Baranova O.V."/>
            <person name="Blanton J.M."/>
            <person name="Tanner A.C."/>
            <person name="Dewhirst F."/>
            <person name="Haas B."/>
            <person name="Nusbaum C."/>
            <person name="Birren B."/>
        </authorList>
    </citation>
    <scope>NUCLEOTIDE SEQUENCE [LARGE SCALE GENOMIC DNA]</scope>
    <source>
        <strain evidence="13 14">F0304</strain>
    </source>
</reference>
<dbReference type="eggNOG" id="COG0610">
    <property type="taxonomic scope" value="Bacteria"/>
</dbReference>
<dbReference type="GO" id="GO:0003677">
    <property type="term" value="F:DNA binding"/>
    <property type="evidence" value="ECO:0007669"/>
    <property type="project" value="UniProtKB-KW"/>
</dbReference>
<sequence>MIKTGKLNDRVVSATVKNSDKSMTSFRSEEEFEDALIEYLQNIGGTKQWKYEPHIKTEEQLWANFKAILERNNQGKLGKNPHLSPSEFEQVKREILRECRTPYSAGRWIYGINGITQVEITRDSEDNSRTAQDDSETAHKVQDHVYLDVFDQANVGAGNTVYQIVNQIQREPVHARNKKRRFDTTLLINGLPMIHIEEKWDKHDALEGLYQIQQYIDEGVFTGIYSTTQILVGLTPHESRYMANTDSEHFNTDFAFRWQRKEDSKPVWDWREFCDKMLSIPMAHRMATQYMILDGEKERQKLIVMRPYQVYATEKVIEQLRKHVFGTDPQEVGYIWHTTGSGKTISSFKTAWLASRLPNVNKVIFVVDRKALTKQTYDNYHAYDPDATDEGLGIVADTTNTRDLYKKLRSTSSNHNIIVTSIQKLGELASRKRFQPFQKNVVFIVDEAHRSTNGETVELVKKKFPLSAWVGYTGTPVFKGDLTYQVFGNLLHAYTIREAIQDKNVLGFQVDFEHTLSDEEVHEQLLPQLLAEKYPDKAEDEEWIDNKIASLSAEESEELVDSRVYDSNPQHVHAVVENIVKNWKNRSVEGKYGAILTTHVGGNGVSAPMALQYYDEFQKANENLRQVNQKPLNVAVTFSWTTDNSETQLAKNQGLRRAIEDYNHTFGQSFGPETVNEYFDDVMDRLKGEQEKGEKLDIVIVIDQLLTGYDAPKVNTLYVDRLLSGANLIQAYSRTNRIDDNLKKQYGHIVNFRYPRTSKVLMDEAIRVYANRDSAAVQSGLLPEDDGIIAKNFSDVLEETHKIAEQLRELSEDFTLAAPPSEAKQQEAVNLVSDYNSKIAALKQYTEYDYDNPEELFSKVGVTKDEHEHIVTVMRNELMRLAKNNTQSHKLDVASLNFEVEHVSDVSVNYDYIDELLAQVINEAHENFPGIDETYSNLIRATDRMDNRQDAERINATAKAAMDGTLKLSEEQYPVTAQDTHGIIEAHRNRTKREAALQFRQKWGLVDVEMASQLLSKILEKHVAGRDDIGMFEEGSDLLNKATNAQYYKTDATDPKIRTLSGVKYKDLLRIAIKDFAEDIAQNYS</sequence>
<dbReference type="Pfam" id="PF18766">
    <property type="entry name" value="SWI2_SNF2"/>
    <property type="match status" value="1"/>
</dbReference>
<dbReference type="EC" id="3.1.21.3" evidence="11"/>
<dbReference type="Gene3D" id="3.90.1570.50">
    <property type="match status" value="1"/>
</dbReference>
<dbReference type="GO" id="GO:0009035">
    <property type="term" value="F:type I site-specific deoxyribonuclease activity"/>
    <property type="evidence" value="ECO:0007669"/>
    <property type="project" value="UniProtKB-EC"/>
</dbReference>
<dbReference type="RefSeq" id="WP_196792686.1">
    <property type="nucleotide sequence ID" value="NZ_GG770225.1"/>
</dbReference>
<evidence type="ECO:0000256" key="9">
    <source>
        <dbReference type="ARBA" id="ARBA00022840"/>
    </source>
</evidence>
<feature type="domain" description="Helicase ATP-binding" evidence="12">
    <location>
        <begin position="324"/>
        <end position="494"/>
    </location>
</feature>
<keyword evidence="10 11" id="KW-0238">DNA-binding</keyword>
<dbReference type="SMART" id="SM00487">
    <property type="entry name" value="DEXDc"/>
    <property type="match status" value="1"/>
</dbReference>
<evidence type="ECO:0000256" key="10">
    <source>
        <dbReference type="ARBA" id="ARBA00023125"/>
    </source>
</evidence>
<dbReference type="GO" id="GO:0005524">
    <property type="term" value="F:ATP binding"/>
    <property type="evidence" value="ECO:0007669"/>
    <property type="project" value="UniProtKB-KW"/>
</dbReference>
<name>W5IIX4_SCAIO</name>
<evidence type="ECO:0000256" key="7">
    <source>
        <dbReference type="ARBA" id="ARBA00022759"/>
    </source>
</evidence>
<evidence type="ECO:0000256" key="1">
    <source>
        <dbReference type="ARBA" id="ARBA00000851"/>
    </source>
</evidence>